<evidence type="ECO:0000313" key="5">
    <source>
        <dbReference type="Proteomes" id="UP001161247"/>
    </source>
</evidence>
<dbReference type="Proteomes" id="UP001161247">
    <property type="component" value="Chromosome 4"/>
</dbReference>
<dbReference type="SUPFAM" id="SSF57889">
    <property type="entry name" value="Cysteine-rich domain"/>
    <property type="match status" value="3"/>
</dbReference>
<evidence type="ECO:0000256" key="2">
    <source>
        <dbReference type="SAM" id="MobiDB-lite"/>
    </source>
</evidence>
<gene>
    <name evidence="4" type="ORF">OLC1_LOCUS12443</name>
</gene>
<dbReference type="InterPro" id="IPR046349">
    <property type="entry name" value="C1-like_sf"/>
</dbReference>
<feature type="domain" description="DC1" evidence="3">
    <location>
        <begin position="4"/>
        <end position="58"/>
    </location>
</feature>
<dbReference type="PANTHER" id="PTHR46288">
    <property type="entry name" value="PHORBOL-ESTER/DAG-TYPE DOMAIN-CONTAINING PROTEIN"/>
    <property type="match status" value="1"/>
</dbReference>
<dbReference type="EMBL" id="OX459121">
    <property type="protein sequence ID" value="CAI9103231.1"/>
    <property type="molecule type" value="Genomic_DNA"/>
</dbReference>
<evidence type="ECO:0000256" key="1">
    <source>
        <dbReference type="ARBA" id="ARBA00022737"/>
    </source>
</evidence>
<protein>
    <submittedName>
        <fullName evidence="4">OLC1v1001680C1</fullName>
    </submittedName>
</protein>
<proteinExistence type="predicted"/>
<keyword evidence="1" id="KW-0677">Repeat</keyword>
<sequence>MKHFSHPHPLELSEIVGDENDEEVICSGCEENLKPGEEFYSCIKKSEEECQFSLHKSCSEKIPEKFRHKSHPEHELILIPEPDVYSNIYGCNACGEKFIGFNYTCTECYGIYTHPKCAFMPEIVKRDDHEHSLWLYYSSPLPEDDHDTSLDCHVCQEYVPRDSWNYYCAEDGFGTHFACINAEAIVPTVEEEEEGGGGEELQEEEEVQEEEEEVQEEGGGEEGEVEEEGEEEESIEAMQYALQNRQAILDFQANMSQMNARFMTMLASNPW</sequence>
<name>A0AAV1D700_OLDCO</name>
<dbReference type="Pfam" id="PF03107">
    <property type="entry name" value="C1_2"/>
    <property type="match status" value="2"/>
</dbReference>
<feature type="domain" description="DC1" evidence="3">
    <location>
        <begin position="69"/>
        <end position="118"/>
    </location>
</feature>
<dbReference type="PANTHER" id="PTHR46288:SF27">
    <property type="entry name" value="CYSTEINE_HISTIDINE-RICH C1 DOMAIN FAMILY PROTEIN"/>
    <property type="match status" value="1"/>
</dbReference>
<evidence type="ECO:0000313" key="4">
    <source>
        <dbReference type="EMBL" id="CAI9103231.1"/>
    </source>
</evidence>
<feature type="compositionally biased region" description="Acidic residues" evidence="2">
    <location>
        <begin position="190"/>
        <end position="235"/>
    </location>
</feature>
<dbReference type="InterPro" id="IPR004146">
    <property type="entry name" value="DC1"/>
</dbReference>
<dbReference type="AlphaFoldDB" id="A0AAV1D700"/>
<keyword evidence="5" id="KW-1185">Reference proteome</keyword>
<feature type="region of interest" description="Disordered" evidence="2">
    <location>
        <begin position="190"/>
        <end position="236"/>
    </location>
</feature>
<organism evidence="4 5">
    <name type="scientific">Oldenlandia corymbosa var. corymbosa</name>
    <dbReference type="NCBI Taxonomy" id="529605"/>
    <lineage>
        <taxon>Eukaryota</taxon>
        <taxon>Viridiplantae</taxon>
        <taxon>Streptophyta</taxon>
        <taxon>Embryophyta</taxon>
        <taxon>Tracheophyta</taxon>
        <taxon>Spermatophyta</taxon>
        <taxon>Magnoliopsida</taxon>
        <taxon>eudicotyledons</taxon>
        <taxon>Gunneridae</taxon>
        <taxon>Pentapetalae</taxon>
        <taxon>asterids</taxon>
        <taxon>lamiids</taxon>
        <taxon>Gentianales</taxon>
        <taxon>Rubiaceae</taxon>
        <taxon>Rubioideae</taxon>
        <taxon>Spermacoceae</taxon>
        <taxon>Hedyotis-Oldenlandia complex</taxon>
        <taxon>Oldenlandia</taxon>
    </lineage>
</organism>
<accession>A0AAV1D700</accession>
<reference evidence="4" key="1">
    <citation type="submission" date="2023-03" db="EMBL/GenBank/DDBJ databases">
        <authorList>
            <person name="Julca I."/>
        </authorList>
    </citation>
    <scope>NUCLEOTIDE SEQUENCE</scope>
</reference>
<evidence type="ECO:0000259" key="3">
    <source>
        <dbReference type="Pfam" id="PF03107"/>
    </source>
</evidence>